<dbReference type="Proteomes" id="UP001430848">
    <property type="component" value="Unassembled WGS sequence"/>
</dbReference>
<feature type="region of interest" description="Disordered" evidence="5">
    <location>
        <begin position="194"/>
        <end position="273"/>
    </location>
</feature>
<feature type="compositionally biased region" description="Basic and acidic residues" evidence="5">
    <location>
        <begin position="202"/>
        <end position="237"/>
    </location>
</feature>
<keyword evidence="3" id="KW-0442">Lipid degradation</keyword>
<gene>
    <name evidence="6" type="ORF">SLS63_002393</name>
</gene>
<evidence type="ECO:0000256" key="4">
    <source>
        <dbReference type="ARBA" id="ARBA00023098"/>
    </source>
</evidence>
<keyword evidence="7" id="KW-1185">Reference proteome</keyword>
<dbReference type="PANTHER" id="PTHR10272:SF0">
    <property type="entry name" value="PLATELET-ACTIVATING FACTOR ACETYLHYDROLASE"/>
    <property type="match status" value="1"/>
</dbReference>
<dbReference type="EMBL" id="JAKNSF020000006">
    <property type="protein sequence ID" value="KAK7738060.1"/>
    <property type="molecule type" value="Genomic_DNA"/>
</dbReference>
<name>A0ABR1PJ47_DIAER</name>
<evidence type="ECO:0000256" key="5">
    <source>
        <dbReference type="SAM" id="MobiDB-lite"/>
    </source>
</evidence>
<evidence type="ECO:0000256" key="2">
    <source>
        <dbReference type="ARBA" id="ARBA00022801"/>
    </source>
</evidence>
<dbReference type="SUPFAM" id="SSF53474">
    <property type="entry name" value="alpha/beta-Hydrolases"/>
    <property type="match status" value="1"/>
</dbReference>
<evidence type="ECO:0000313" key="6">
    <source>
        <dbReference type="EMBL" id="KAK7738060.1"/>
    </source>
</evidence>
<dbReference type="InterPro" id="IPR029058">
    <property type="entry name" value="AB_hydrolase_fold"/>
</dbReference>
<sequence>MKFLTTSAFDRQGLLDDLRRVFHALPCYTGPYSVGYLEAEPPVDEPRSISHIKRENRPALQLGTVLFSVYYPTDPSQAEGLSRVPWLPRPRVPTCKGYAKFFSIPNFPVTAYMACTCMFTKLPAHRNSKLADARPRGTGAAARETPSNDLRPKFPVVVFSHGLGGSRTMQSTVCGDLASYGFVVVAMEHRDGSGARSYVNVPERRNSPELSQDERRIASGSELKHAADGKGDGKPEGSRSYMVDYIFPKDNAQDAAPHKPDRRRPRVTRRPDPMRLAEIAEAYKVLQIINDGDPKDLVRKCNLRKKPNQGSSSQGLDGID</sequence>
<proteinExistence type="predicted"/>
<dbReference type="EC" id="3.1.1.47" evidence="1"/>
<reference evidence="6 7" key="1">
    <citation type="submission" date="2024-02" db="EMBL/GenBank/DDBJ databases">
        <title>De novo assembly and annotation of 12 fungi associated with fruit tree decline syndrome in Ontario, Canada.</title>
        <authorList>
            <person name="Sulman M."/>
            <person name="Ellouze W."/>
            <person name="Ilyukhin E."/>
        </authorList>
    </citation>
    <scope>NUCLEOTIDE SEQUENCE [LARGE SCALE GENOMIC DNA]</scope>
    <source>
        <strain evidence="6 7">M169</strain>
    </source>
</reference>
<organism evidence="6 7">
    <name type="scientific">Diaporthe eres</name>
    <name type="common">Phomopsis oblonga</name>
    <dbReference type="NCBI Taxonomy" id="83184"/>
    <lineage>
        <taxon>Eukaryota</taxon>
        <taxon>Fungi</taxon>
        <taxon>Dikarya</taxon>
        <taxon>Ascomycota</taxon>
        <taxon>Pezizomycotina</taxon>
        <taxon>Sordariomycetes</taxon>
        <taxon>Sordariomycetidae</taxon>
        <taxon>Diaporthales</taxon>
        <taxon>Diaporthaceae</taxon>
        <taxon>Diaporthe</taxon>
        <taxon>Diaporthe eres species complex</taxon>
    </lineage>
</organism>
<comment type="caution">
    <text evidence="6">The sequence shown here is derived from an EMBL/GenBank/DDBJ whole genome shotgun (WGS) entry which is preliminary data.</text>
</comment>
<accession>A0ABR1PJ47</accession>
<protein>
    <recommendedName>
        <fullName evidence="1">1-alkyl-2-acetylglycerophosphocholine esterase</fullName>
        <ecNumber evidence="1">3.1.1.47</ecNumber>
    </recommendedName>
</protein>
<keyword evidence="4" id="KW-0443">Lipid metabolism</keyword>
<dbReference type="Gene3D" id="3.40.50.1820">
    <property type="entry name" value="alpha/beta hydrolase"/>
    <property type="match status" value="1"/>
</dbReference>
<evidence type="ECO:0000256" key="1">
    <source>
        <dbReference type="ARBA" id="ARBA00013201"/>
    </source>
</evidence>
<evidence type="ECO:0000256" key="3">
    <source>
        <dbReference type="ARBA" id="ARBA00022963"/>
    </source>
</evidence>
<dbReference type="PANTHER" id="PTHR10272">
    <property type="entry name" value="PLATELET-ACTIVATING FACTOR ACETYLHYDROLASE"/>
    <property type="match status" value="1"/>
</dbReference>
<dbReference type="Pfam" id="PF03403">
    <property type="entry name" value="PAF-AH_p_II"/>
    <property type="match status" value="1"/>
</dbReference>
<keyword evidence="2" id="KW-0378">Hydrolase</keyword>
<evidence type="ECO:0000313" key="7">
    <source>
        <dbReference type="Proteomes" id="UP001430848"/>
    </source>
</evidence>